<evidence type="ECO:0000313" key="1">
    <source>
        <dbReference type="EMBL" id="VUX64061.1"/>
    </source>
</evidence>
<evidence type="ECO:0000313" key="2">
    <source>
        <dbReference type="Proteomes" id="UP000331308"/>
    </source>
</evidence>
<reference evidence="1 2" key="1">
    <citation type="submission" date="2019-07" db="EMBL/GenBank/DDBJ databases">
        <authorList>
            <person name="Chang H.-W."/>
            <person name="Raman A."/>
            <person name="Venkatesh S."/>
            <person name="Gehrig J."/>
        </authorList>
    </citation>
    <scope>NUCLEOTIDE SEQUENCE [LARGE SCALE GENOMIC DNA]</scope>
    <source>
        <strain evidence="1">Bifidobacterium_pseudocatenulatum_LFYP_29</strain>
    </source>
</reference>
<proteinExistence type="predicted"/>
<sequence>MFAALQWQAVERHFIRRAFTVAFRGIGNHLDFQTMRLTTPAHRILEFATSQRATPMQRAVGTGRLRQSRLPAEWVEQTIDVKLKQVPCAGLLRVKMLSWQ</sequence>
<organism evidence="1 2">
    <name type="scientific">Bifidobacterium pseudocatenulatum</name>
    <dbReference type="NCBI Taxonomy" id="28026"/>
    <lineage>
        <taxon>Bacteria</taxon>
        <taxon>Bacillati</taxon>
        <taxon>Actinomycetota</taxon>
        <taxon>Actinomycetes</taxon>
        <taxon>Bifidobacteriales</taxon>
        <taxon>Bifidobacteriaceae</taxon>
        <taxon>Bifidobacterium</taxon>
    </lineage>
</organism>
<gene>
    <name evidence="1" type="ORF">BPLFYP29_01293</name>
</gene>
<dbReference type="Proteomes" id="UP000331308">
    <property type="component" value="Unassembled WGS sequence"/>
</dbReference>
<protein>
    <submittedName>
        <fullName evidence="1">Uncharacterized protein</fullName>
    </submittedName>
</protein>
<accession>A0AAX3IY30</accession>
<name>A0AAX3IY30_BIFPS</name>
<dbReference type="RefSeq" id="WP_065438148.1">
    <property type="nucleotide sequence ID" value="NZ_BCYA01000067.1"/>
</dbReference>
<dbReference type="AlphaFoldDB" id="A0AAX3IY30"/>
<comment type="caution">
    <text evidence="1">The sequence shown here is derived from an EMBL/GenBank/DDBJ whole genome shotgun (WGS) entry which is preliminary data.</text>
</comment>
<dbReference type="EMBL" id="CABHOD010000007">
    <property type="protein sequence ID" value="VUX64061.1"/>
    <property type="molecule type" value="Genomic_DNA"/>
</dbReference>